<accession>E6QHK0</accession>
<dbReference type="AlphaFoldDB" id="E6QHK0"/>
<dbReference type="EMBL" id="CABQ01000010">
    <property type="protein sequence ID" value="CBI06714.1"/>
    <property type="molecule type" value="Genomic_DNA"/>
</dbReference>
<reference evidence="1" key="1">
    <citation type="submission" date="2009-10" db="EMBL/GenBank/DDBJ databases">
        <title>Diversity of trophic interactions inside an arsenic-rich microbial ecosystem.</title>
        <authorList>
            <person name="Bertin P.N."/>
            <person name="Heinrich-Salmeron A."/>
            <person name="Pelletier E."/>
            <person name="Goulhen-Chollet F."/>
            <person name="Arsene-Ploetze F."/>
            <person name="Gallien S."/>
            <person name="Calteau A."/>
            <person name="Vallenet D."/>
            <person name="Casiot C."/>
            <person name="Chane-Woon-Ming B."/>
            <person name="Giloteaux L."/>
            <person name="Barakat M."/>
            <person name="Bonnefoy V."/>
            <person name="Bruneel O."/>
            <person name="Chandler M."/>
            <person name="Cleiss J."/>
            <person name="Duran R."/>
            <person name="Elbaz-Poulichet F."/>
            <person name="Fonknechten N."/>
            <person name="Lauga B."/>
            <person name="Mornico D."/>
            <person name="Ortet P."/>
            <person name="Schaeffer C."/>
            <person name="Siguier P."/>
            <person name="Alexander Thil Smith A."/>
            <person name="Van Dorsselaer A."/>
            <person name="Weissenbach J."/>
            <person name="Medigue C."/>
            <person name="Le Paslier D."/>
        </authorList>
    </citation>
    <scope>NUCLEOTIDE SEQUENCE</scope>
</reference>
<gene>
    <name evidence="1" type="ORF">CARN6_2831</name>
</gene>
<protein>
    <submittedName>
        <fullName evidence="1">Uncharacterized protein</fullName>
    </submittedName>
</protein>
<organism evidence="1">
    <name type="scientific">mine drainage metagenome</name>
    <dbReference type="NCBI Taxonomy" id="410659"/>
    <lineage>
        <taxon>unclassified sequences</taxon>
        <taxon>metagenomes</taxon>
        <taxon>ecological metagenomes</taxon>
    </lineage>
</organism>
<comment type="caution">
    <text evidence="1">The sequence shown here is derived from an EMBL/GenBank/DDBJ whole genome shotgun (WGS) entry which is preliminary data.</text>
</comment>
<name>E6QHK0_9ZZZZ</name>
<proteinExistence type="predicted"/>
<sequence>MRHTLFPQNFSRRSGDCGGGVAGDGHFEHLGDAVFGVAGGDAPAALRGEMEQLVGGVAHEDADACPVEHGFVIPVVADGHGLLLGDAEARGETLDGGALGDAGREQVEDGEIMAWIGGADDFDLAGEWRRGDQALGLGHLAEGSGGHALDDVYFVAESGFDGLDGADGAAIGLDPLGEATAGDGHVFDDKVGRGGLVEGEDGHADAAQEGGEVAGKLGADVFEVNAVAGEGSGHCSVGRNEGRVRSQADVGEQRGSECLTAASGDGDNDARLLGFAECVAVAAADDGAEVGEQGSVHVNCDEADGRGECGVGHGFSLPAGEIRVLVFSARGGIPCPKIRIENRDIGHPGCGCGRIPRAGCKLWGMERMCERCYARVVADGSETCPACGGKLVAGPVTANGLERDVDHRGIVLPARHAVGGIITPR</sequence>
<evidence type="ECO:0000313" key="1">
    <source>
        <dbReference type="EMBL" id="CBI06714.1"/>
    </source>
</evidence>